<dbReference type="Proteomes" id="UP000887572">
    <property type="component" value="Unplaced"/>
</dbReference>
<evidence type="ECO:0000313" key="2">
    <source>
        <dbReference type="Proteomes" id="UP000887572"/>
    </source>
</evidence>
<dbReference type="WBParaSite" id="Gr19_v10_g871.t1">
    <property type="protein sequence ID" value="Gr19_v10_g871.t1"/>
    <property type="gene ID" value="Gr19_v10_g871"/>
</dbReference>
<name>A0A914I9C9_GLORO</name>
<evidence type="ECO:0000313" key="3">
    <source>
        <dbReference type="WBParaSite" id="Gr19_v10_g871.t1"/>
    </source>
</evidence>
<organism evidence="2 3">
    <name type="scientific">Globodera rostochiensis</name>
    <name type="common">Golden nematode worm</name>
    <name type="synonym">Heterodera rostochiensis</name>
    <dbReference type="NCBI Taxonomy" id="31243"/>
    <lineage>
        <taxon>Eukaryota</taxon>
        <taxon>Metazoa</taxon>
        <taxon>Ecdysozoa</taxon>
        <taxon>Nematoda</taxon>
        <taxon>Chromadorea</taxon>
        <taxon>Rhabditida</taxon>
        <taxon>Tylenchina</taxon>
        <taxon>Tylenchomorpha</taxon>
        <taxon>Tylenchoidea</taxon>
        <taxon>Heteroderidae</taxon>
        <taxon>Heteroderinae</taxon>
        <taxon>Globodera</taxon>
    </lineage>
</organism>
<evidence type="ECO:0000256" key="1">
    <source>
        <dbReference type="SAM" id="MobiDB-lite"/>
    </source>
</evidence>
<feature type="region of interest" description="Disordered" evidence="1">
    <location>
        <begin position="1"/>
        <end position="21"/>
    </location>
</feature>
<proteinExistence type="predicted"/>
<keyword evidence="2" id="KW-1185">Reference proteome</keyword>
<protein>
    <submittedName>
        <fullName evidence="3">Uncharacterized protein</fullName>
    </submittedName>
</protein>
<reference evidence="3" key="1">
    <citation type="submission" date="2022-11" db="UniProtKB">
        <authorList>
            <consortium name="WormBaseParasite"/>
        </authorList>
    </citation>
    <scope>IDENTIFICATION</scope>
</reference>
<dbReference type="AlphaFoldDB" id="A0A914I9C9"/>
<sequence>MKGRVAAHQQRADGGAGTWGETAGRLSWPPYKNGVSSHSFSEELSSSMLSAADVLLSAVVAEQNIFRMANSIGKAISTKEMVISNEPTRKKALIGSARNRNFVCDDVLFDVFKFCGHFVLGLKVALISDRFDLLVDAHFNTKEWSLGFLEIRRATDGNGTEIVKLSDWRGKERHLPIPQIPLPNNVIGFEHIRISYYDQSVVEFLQSIRRLFDSNGTNLFAEIDEGQTRTWETIGQEIWPLISDNICGLVLDALDLFRLRQVSPNFLSNCANLRKIQSVNSVLEFPADGGAFASTGQALTEWLHTPRGDGLPKVLECSYCPIGMEGLKQAFLNAADPLSFIIIAWHRNSDDTVPFELFNKLTEERLVWRRFNNNYWLLIRCPIERDEDKWAKWETEAFVSFGLEWNFIAIEFNDSDIGDGQSPKKLPALTGQSSDCPDEAKVEDAFGAAEEPFDNGAFDQFDNGDEDE</sequence>
<accession>A0A914I9C9</accession>